<dbReference type="PANTHER" id="PTHR12838">
    <property type="entry name" value="U3 SMALL NUCLEOLAR RNA-ASSOCIATED PROTEIN 11"/>
    <property type="match status" value="1"/>
</dbReference>
<evidence type="ECO:0000256" key="4">
    <source>
        <dbReference type="ARBA" id="ARBA00022552"/>
    </source>
</evidence>
<evidence type="ECO:0000313" key="8">
    <source>
        <dbReference type="RefSeq" id="XP_030983447.1"/>
    </source>
</evidence>
<evidence type="ECO:0000313" key="7">
    <source>
        <dbReference type="Proteomes" id="UP000515153"/>
    </source>
</evidence>
<comment type="similarity">
    <text evidence="3">Belongs to the UTP11 family.</text>
</comment>
<dbReference type="RefSeq" id="XP_030983447.1">
    <property type="nucleotide sequence ID" value="XM_031124294.1"/>
</dbReference>
<evidence type="ECO:0000256" key="2">
    <source>
        <dbReference type="ARBA" id="ARBA00004604"/>
    </source>
</evidence>
<proteinExistence type="inferred from homology"/>
<sequence>MPSFNKLGQKPTHKERAQPLERKHLGLLEKHKDYSLRAKDFNKKKAYLKTLRQKAAERNEDEFYHKMLSRTGPGSALTKGAKGRNFTGTVSGDRGNTSMDVDVVRILKTQDIAYVRTLRNTLAKDVRRCEERLAIAESFAGVPHEEVGGDEGGSGSDDDERPTKRRKASKIKFFDDEADRDRAAEEAAPENADEDDFEDFGDEDGEDGRQMTEDEKKALKLERLRRNLRNARRKLKALADAEAELDLQRVRMAKTATRGAVTKSGKKIKKVFERKR</sequence>
<keyword evidence="5" id="KW-0539">Nucleus</keyword>
<comment type="function">
    <text evidence="1">Involved in nucleolar processing of pre-18S ribosomal RNA.</text>
</comment>
<feature type="compositionally biased region" description="Acidic residues" evidence="6">
    <location>
        <begin position="187"/>
        <end position="206"/>
    </location>
</feature>
<evidence type="ECO:0000256" key="5">
    <source>
        <dbReference type="ARBA" id="ARBA00023242"/>
    </source>
</evidence>
<feature type="compositionally biased region" description="Basic and acidic residues" evidence="6">
    <location>
        <begin position="172"/>
        <end position="185"/>
    </location>
</feature>
<reference evidence="8" key="3">
    <citation type="submission" date="2025-08" db="UniProtKB">
        <authorList>
            <consortium name="RefSeq"/>
        </authorList>
    </citation>
    <scope>IDENTIFICATION</scope>
    <source>
        <strain evidence="8">NI907</strain>
    </source>
</reference>
<organism evidence="7 8">
    <name type="scientific">Pyricularia grisea</name>
    <name type="common">Crabgrass-specific blast fungus</name>
    <name type="synonym">Magnaporthe grisea</name>
    <dbReference type="NCBI Taxonomy" id="148305"/>
    <lineage>
        <taxon>Eukaryota</taxon>
        <taxon>Fungi</taxon>
        <taxon>Dikarya</taxon>
        <taxon>Ascomycota</taxon>
        <taxon>Pezizomycotina</taxon>
        <taxon>Sordariomycetes</taxon>
        <taxon>Sordariomycetidae</taxon>
        <taxon>Magnaporthales</taxon>
        <taxon>Pyriculariaceae</taxon>
        <taxon>Pyricularia</taxon>
    </lineage>
</organism>
<dbReference type="GO" id="GO:0032040">
    <property type="term" value="C:small-subunit processome"/>
    <property type="evidence" value="ECO:0007669"/>
    <property type="project" value="UniProtKB-UniRule"/>
</dbReference>
<comment type="subcellular location">
    <subcellularLocation>
        <location evidence="2">Nucleus</location>
        <location evidence="2">Nucleolus</location>
    </subcellularLocation>
</comment>
<reference evidence="8" key="1">
    <citation type="journal article" date="2019" name="Mol. Biol. Evol.">
        <title>Blast fungal genomes show frequent chromosomal changes, gene gains and losses, and effector gene turnover.</title>
        <authorList>
            <person name="Gomez Luciano L.B."/>
            <person name="Jason Tsai I."/>
            <person name="Chuma I."/>
            <person name="Tosa Y."/>
            <person name="Chen Y.H."/>
            <person name="Li J.Y."/>
            <person name="Li M.Y."/>
            <person name="Jade Lu M.Y."/>
            <person name="Nakayashiki H."/>
            <person name="Li W.H."/>
        </authorList>
    </citation>
    <scope>NUCLEOTIDE SEQUENCE</scope>
    <source>
        <strain evidence="8">NI907</strain>
    </source>
</reference>
<evidence type="ECO:0000256" key="6">
    <source>
        <dbReference type="SAM" id="MobiDB-lite"/>
    </source>
</evidence>
<feature type="region of interest" description="Disordered" evidence="6">
    <location>
        <begin position="140"/>
        <end position="216"/>
    </location>
</feature>
<dbReference type="KEGG" id="pgri:PgNI_04243"/>
<feature type="compositionally biased region" description="Basic and acidic residues" evidence="6">
    <location>
        <begin position="207"/>
        <end position="216"/>
    </location>
</feature>
<protein>
    <submittedName>
        <fullName evidence="8">Uncharacterized protein</fullName>
    </submittedName>
</protein>
<evidence type="ECO:0000256" key="1">
    <source>
        <dbReference type="ARBA" id="ARBA00004099"/>
    </source>
</evidence>
<dbReference type="PANTHER" id="PTHR12838:SF0">
    <property type="entry name" value="U3 SMALL NUCLEOLAR RNA-ASSOCIATED PROTEIN 11-RELATED"/>
    <property type="match status" value="1"/>
</dbReference>
<dbReference type="InterPro" id="IPR007144">
    <property type="entry name" value="SSU_processome_Utp11"/>
</dbReference>
<name>A0A6P8B8B4_PYRGI</name>
<dbReference type="AlphaFoldDB" id="A0A6P8B8B4"/>
<dbReference type="Pfam" id="PF03998">
    <property type="entry name" value="Utp11"/>
    <property type="match status" value="1"/>
</dbReference>
<keyword evidence="7" id="KW-1185">Reference proteome</keyword>
<gene>
    <name evidence="8" type="ORF">PgNI_04243</name>
</gene>
<feature type="compositionally biased region" description="Basic and acidic residues" evidence="6">
    <location>
        <begin position="12"/>
        <end position="26"/>
    </location>
</feature>
<feature type="region of interest" description="Disordered" evidence="6">
    <location>
        <begin position="1"/>
        <end position="26"/>
    </location>
</feature>
<keyword evidence="4" id="KW-0698">rRNA processing</keyword>
<accession>A0A6P8B8B4</accession>
<reference evidence="8" key="2">
    <citation type="submission" date="2019-10" db="EMBL/GenBank/DDBJ databases">
        <authorList>
            <consortium name="NCBI Genome Project"/>
        </authorList>
    </citation>
    <scope>NUCLEOTIDE SEQUENCE</scope>
    <source>
        <strain evidence="8">NI907</strain>
    </source>
</reference>
<dbReference type="Proteomes" id="UP000515153">
    <property type="component" value="Unplaced"/>
</dbReference>
<dbReference type="GO" id="GO:0006364">
    <property type="term" value="P:rRNA processing"/>
    <property type="evidence" value="ECO:0007669"/>
    <property type="project" value="UniProtKB-UniRule"/>
</dbReference>
<feature type="region of interest" description="Disordered" evidence="6">
    <location>
        <begin position="69"/>
        <end position="91"/>
    </location>
</feature>
<evidence type="ECO:0000256" key="3">
    <source>
        <dbReference type="ARBA" id="ARBA00008105"/>
    </source>
</evidence>
<dbReference type="GeneID" id="41959203"/>